<name>A0AAD9HKW2_9PEZI</name>
<reference evidence="1" key="1">
    <citation type="submission" date="2021-06" db="EMBL/GenBank/DDBJ databases">
        <title>Comparative genomics, transcriptomics and evolutionary studies reveal genomic signatures of adaptation to plant cell wall in hemibiotrophic fungi.</title>
        <authorList>
            <consortium name="DOE Joint Genome Institute"/>
            <person name="Baroncelli R."/>
            <person name="Diaz J.F."/>
            <person name="Benocci T."/>
            <person name="Peng M."/>
            <person name="Battaglia E."/>
            <person name="Haridas S."/>
            <person name="Andreopoulos W."/>
            <person name="Labutti K."/>
            <person name="Pangilinan J."/>
            <person name="Floch G.L."/>
            <person name="Makela M.R."/>
            <person name="Henrissat B."/>
            <person name="Grigoriev I.V."/>
            <person name="Crouch J.A."/>
            <person name="De Vries R.P."/>
            <person name="Sukno S.A."/>
            <person name="Thon M.R."/>
        </authorList>
    </citation>
    <scope>NUCLEOTIDE SEQUENCE</scope>
    <source>
        <strain evidence="1">MAFF235873</strain>
    </source>
</reference>
<dbReference type="EMBL" id="MU842857">
    <property type="protein sequence ID" value="KAK2029976.1"/>
    <property type="molecule type" value="Genomic_DNA"/>
</dbReference>
<gene>
    <name evidence="1" type="ORF">LX32DRAFT_343103</name>
</gene>
<sequence>MLETLTKCHQHAVVVPAAVSHYVIFLPSADHCPRFRGIVGQCRKRQGRAPPGDGCLIAGRFPTGGKCRILGTACLFSWPVTQHGFPLSSALASARSWPASEFGASKMGCTGLNPTGRSPLYVAACLVAQRALISSRVSLASAADRPSLVDVRRPGPMVEERSLPHISFTPPAMIPRASTATASVDS</sequence>
<comment type="caution">
    <text evidence="1">The sequence shown here is derived from an EMBL/GenBank/DDBJ whole genome shotgun (WGS) entry which is preliminary data.</text>
</comment>
<protein>
    <submittedName>
        <fullName evidence="1">Uncharacterized protein</fullName>
    </submittedName>
</protein>
<keyword evidence="2" id="KW-1185">Reference proteome</keyword>
<organism evidence="1 2">
    <name type="scientific">Colletotrichum zoysiae</name>
    <dbReference type="NCBI Taxonomy" id="1216348"/>
    <lineage>
        <taxon>Eukaryota</taxon>
        <taxon>Fungi</taxon>
        <taxon>Dikarya</taxon>
        <taxon>Ascomycota</taxon>
        <taxon>Pezizomycotina</taxon>
        <taxon>Sordariomycetes</taxon>
        <taxon>Hypocreomycetidae</taxon>
        <taxon>Glomerellales</taxon>
        <taxon>Glomerellaceae</taxon>
        <taxon>Colletotrichum</taxon>
        <taxon>Colletotrichum graminicola species complex</taxon>
    </lineage>
</organism>
<dbReference type="Proteomes" id="UP001232148">
    <property type="component" value="Unassembled WGS sequence"/>
</dbReference>
<evidence type="ECO:0000313" key="1">
    <source>
        <dbReference type="EMBL" id="KAK2029976.1"/>
    </source>
</evidence>
<proteinExistence type="predicted"/>
<evidence type="ECO:0000313" key="2">
    <source>
        <dbReference type="Proteomes" id="UP001232148"/>
    </source>
</evidence>
<dbReference type="AlphaFoldDB" id="A0AAD9HKW2"/>
<accession>A0AAD9HKW2</accession>